<dbReference type="InterPro" id="IPR000182">
    <property type="entry name" value="GNAT_dom"/>
</dbReference>
<name>A0A4Q2UVK0_9BACT</name>
<sequence>MITITLAQTDDDLRGILALQQKNLVRHLPADVQANQGFVTLQYSLDQMQQMHAVAPSVVAKDGDQIVGYAITSAPETRAFIPELGSLFDQIYSLTYEGQLLSQYPYYVMGQVCVADTHRGQGIFDRLYEHHRAMYSHRYRMLITDISIRNTRSFRAHERVGFHPVHQFYEPGAGETWIVVVWDWQLPG</sequence>
<proteinExistence type="predicted"/>
<dbReference type="Pfam" id="PF00583">
    <property type="entry name" value="Acetyltransf_1"/>
    <property type="match status" value="1"/>
</dbReference>
<dbReference type="InterPro" id="IPR016181">
    <property type="entry name" value="Acyl_CoA_acyltransferase"/>
</dbReference>
<dbReference type="Proteomes" id="UP000290407">
    <property type="component" value="Unassembled WGS sequence"/>
</dbReference>
<dbReference type="SUPFAM" id="SSF55729">
    <property type="entry name" value="Acyl-CoA N-acyltransferases (Nat)"/>
    <property type="match status" value="1"/>
</dbReference>
<feature type="domain" description="N-acetyltransferase" evidence="1">
    <location>
        <begin position="2"/>
        <end position="187"/>
    </location>
</feature>
<gene>
    <name evidence="2" type="ORF">EQG79_07150</name>
</gene>
<protein>
    <submittedName>
        <fullName evidence="2">GNAT family N-acetyltransferase</fullName>
    </submittedName>
</protein>
<dbReference type="PROSITE" id="PS51186">
    <property type="entry name" value="GNAT"/>
    <property type="match status" value="1"/>
</dbReference>
<evidence type="ECO:0000313" key="3">
    <source>
        <dbReference type="Proteomes" id="UP000290407"/>
    </source>
</evidence>
<dbReference type="Gene3D" id="3.40.630.30">
    <property type="match status" value="1"/>
</dbReference>
<dbReference type="GO" id="GO:0016747">
    <property type="term" value="F:acyltransferase activity, transferring groups other than amino-acyl groups"/>
    <property type="evidence" value="ECO:0007669"/>
    <property type="project" value="InterPro"/>
</dbReference>
<evidence type="ECO:0000259" key="1">
    <source>
        <dbReference type="PROSITE" id="PS51186"/>
    </source>
</evidence>
<evidence type="ECO:0000313" key="2">
    <source>
        <dbReference type="EMBL" id="RYC71895.1"/>
    </source>
</evidence>
<reference evidence="2 3" key="1">
    <citation type="submission" date="2019-01" db="EMBL/GenBank/DDBJ databases">
        <title>Spirosoma flava sp. nov., a propanil-degrading bacterium isolated from herbicide-contaminated soil.</title>
        <authorList>
            <person name="Zhang L."/>
            <person name="Jiang J.-D."/>
        </authorList>
    </citation>
    <scope>NUCLEOTIDE SEQUENCE [LARGE SCALE GENOMIC DNA]</scope>
    <source>
        <strain evidence="2 3">TY50</strain>
    </source>
</reference>
<comment type="caution">
    <text evidence="2">The sequence shown here is derived from an EMBL/GenBank/DDBJ whole genome shotgun (WGS) entry which is preliminary data.</text>
</comment>
<keyword evidence="3" id="KW-1185">Reference proteome</keyword>
<organism evidence="2 3">
    <name type="scientific">Spirosoma sordidisoli</name>
    <dbReference type="NCBI Taxonomy" id="2502893"/>
    <lineage>
        <taxon>Bacteria</taxon>
        <taxon>Pseudomonadati</taxon>
        <taxon>Bacteroidota</taxon>
        <taxon>Cytophagia</taxon>
        <taxon>Cytophagales</taxon>
        <taxon>Cytophagaceae</taxon>
        <taxon>Spirosoma</taxon>
    </lineage>
</organism>
<dbReference type="EMBL" id="SBLB01000001">
    <property type="protein sequence ID" value="RYC71895.1"/>
    <property type="molecule type" value="Genomic_DNA"/>
</dbReference>
<dbReference type="AlphaFoldDB" id="A0A4Q2UVK0"/>
<dbReference type="RefSeq" id="WP_129600907.1">
    <property type="nucleotide sequence ID" value="NZ_SBLB01000001.1"/>
</dbReference>
<accession>A0A4Q2UVK0</accession>
<keyword evidence="2" id="KW-0808">Transferase</keyword>